<comment type="caution">
    <text evidence="1">The sequence shown here is derived from an EMBL/GenBank/DDBJ whole genome shotgun (WGS) entry which is preliminary data.</text>
</comment>
<protein>
    <submittedName>
        <fullName evidence="1">Uncharacterized protein</fullName>
    </submittedName>
</protein>
<evidence type="ECO:0000313" key="1">
    <source>
        <dbReference type="EMBL" id="NMH16275.1"/>
    </source>
</evidence>
<dbReference type="Proteomes" id="UP000669605">
    <property type="component" value="Unassembled WGS sequence"/>
</dbReference>
<dbReference type="RefSeq" id="WP_169115578.1">
    <property type="nucleotide sequence ID" value="NZ_JAAAUB010000004.1"/>
</dbReference>
<organism evidence="1 2">
    <name type="scientific">Tepidiphilus baoligensis</name>
    <dbReference type="NCBI Taxonomy" id="2698687"/>
    <lineage>
        <taxon>Bacteria</taxon>
        <taxon>Pseudomonadati</taxon>
        <taxon>Pseudomonadota</taxon>
        <taxon>Hydrogenophilia</taxon>
        <taxon>Hydrogenophilales</taxon>
        <taxon>Hydrogenophilaceae</taxon>
        <taxon>Tepidiphilus</taxon>
    </lineage>
</organism>
<evidence type="ECO:0000313" key="2">
    <source>
        <dbReference type="Proteomes" id="UP000669605"/>
    </source>
</evidence>
<sequence>MDRTSALVPTIVLLLHRKQAAWVLHDPDQGWEPRELWGEPVFDLSSAADLTAVLREIDDKVGTTNHLASFAVQVLSDEESAPLLEQLSPTLTRLQVSNWQVLWLEPLLAQAERHRPSPCHTLRDILPDSGKARVWRDEVLLPLIAERLWGEPAWPPAPVTPPNPDDSALQRRVRELEQRCASLEAQRGSGPLPEGEALLSFLPALYPHVFSTLSGADLALLIGRVEPFEIPSPYAEPSTEVVRKKQREFLALPREVQRALVQLVRSVAPQLKPRPEIAHHIERLLSEE</sequence>
<gene>
    <name evidence="1" type="ORF">GV368_03965</name>
</gene>
<reference evidence="1 2" key="1">
    <citation type="journal article" date="2020" name="Curr. Microbiol.">
        <title>Tepidiphilus baoligensis sp. nov., a Novel Bacterium of the Family Hydrogenophilaceae Isolated from an Oil Reservoir.</title>
        <authorList>
            <person name="Zhang X."/>
            <person name="Wang G."/>
            <person name="Ma X."/>
            <person name="Yu J."/>
            <person name="You J."/>
            <person name="Xue Y."/>
            <person name="Ma Y."/>
        </authorList>
    </citation>
    <scope>NUCLEOTIDE SEQUENCE [LARGE SCALE GENOMIC DNA]</scope>
    <source>
        <strain evidence="1 2">B18-69</strain>
    </source>
</reference>
<dbReference type="EMBL" id="JAAAUB010000004">
    <property type="protein sequence ID" value="NMH16275.1"/>
    <property type="molecule type" value="Genomic_DNA"/>
</dbReference>
<keyword evidence="2" id="KW-1185">Reference proteome</keyword>
<proteinExistence type="predicted"/>
<accession>A0ABX1QLT5</accession>
<name>A0ABX1QLT5_9PROT</name>